<dbReference type="Proteomes" id="UP000017118">
    <property type="component" value="Chromosome"/>
</dbReference>
<dbReference type="GeneID" id="55474454"/>
<dbReference type="Gene3D" id="3.30.70.1900">
    <property type="match status" value="1"/>
</dbReference>
<name>U5MQB9_CLOSA</name>
<dbReference type="RefSeq" id="WP_022745986.1">
    <property type="nucleotide sequence ID" value="NC_022571.1"/>
</dbReference>
<dbReference type="KEGG" id="csb:CLSA_c19900"/>
<dbReference type="Pfam" id="PF01881">
    <property type="entry name" value="Cas_Cas6_C"/>
    <property type="match status" value="1"/>
</dbReference>
<gene>
    <name evidence="2" type="ORF">CLSA_c19900</name>
</gene>
<reference evidence="2 3" key="1">
    <citation type="journal article" date="2013" name="Genome Announc.">
        <title>Complete Genome Sequence of the Solvent Producer Clostridium saccharobutylicum NCP262 (DSM 13864).</title>
        <authorList>
            <person name="Poehlein A."/>
            <person name="Hartwich K."/>
            <person name="Krabben P."/>
            <person name="Ehrenreich A."/>
            <person name="Liebl W."/>
            <person name="Durre P."/>
            <person name="Gottschalk G."/>
            <person name="Daniel R."/>
        </authorList>
    </citation>
    <scope>NUCLEOTIDE SEQUENCE [LARGE SCALE GENOMIC DNA]</scope>
    <source>
        <strain evidence="2">DSM 13864</strain>
    </source>
</reference>
<keyword evidence="3" id="KW-1185">Reference proteome</keyword>
<dbReference type="HOGENOM" id="CLU_101010_0_0_9"/>
<dbReference type="eggNOG" id="COG1583">
    <property type="taxonomic scope" value="Bacteria"/>
</dbReference>
<organism evidence="2 3">
    <name type="scientific">Clostridium saccharobutylicum DSM 13864</name>
    <dbReference type="NCBI Taxonomy" id="1345695"/>
    <lineage>
        <taxon>Bacteria</taxon>
        <taxon>Bacillati</taxon>
        <taxon>Bacillota</taxon>
        <taxon>Clostridia</taxon>
        <taxon>Eubacteriales</taxon>
        <taxon>Clostridiaceae</taxon>
        <taxon>Clostridium</taxon>
    </lineage>
</organism>
<protein>
    <recommendedName>
        <fullName evidence="1">CRISPR associated protein Cas6 C-terminal domain-containing protein</fullName>
    </recommendedName>
</protein>
<evidence type="ECO:0000313" key="2">
    <source>
        <dbReference type="EMBL" id="AGX42974.1"/>
    </source>
</evidence>
<evidence type="ECO:0000259" key="1">
    <source>
        <dbReference type="Pfam" id="PF01881"/>
    </source>
</evidence>
<proteinExistence type="predicted"/>
<dbReference type="PATRIC" id="fig|1345695.10.peg.2433"/>
<dbReference type="EMBL" id="CP006721">
    <property type="protein sequence ID" value="AGX42974.1"/>
    <property type="molecule type" value="Genomic_DNA"/>
</dbReference>
<evidence type="ECO:0000313" key="3">
    <source>
        <dbReference type="Proteomes" id="UP000017118"/>
    </source>
</evidence>
<sequence>MIKVYELIVKTYCLKSISDSKALEKISSLIDKAFLNSEDMCKYHNSREYKFYSHDTFDPWTPSGVSVGEIRSFKIRTVDSKLKNYLMTNLLELSTDSLLVLYVTDKVIPKGELSQIESVTPIIIKTEVGYWRNNYDDEFFIDRITANLIKKYNAFTGKNIPLADIELFNKITLKKSHIKRRYKNITLFGDRYVFYLKDDELSQDIGYFALGSGVAEMCPRGFAFMQYQYKK</sequence>
<dbReference type="InterPro" id="IPR049435">
    <property type="entry name" value="Cas_Cas6_C"/>
</dbReference>
<dbReference type="AlphaFoldDB" id="U5MQB9"/>
<dbReference type="OrthoDB" id="86642at2"/>
<feature type="domain" description="CRISPR associated protein Cas6 C-terminal" evidence="1">
    <location>
        <begin position="114"/>
        <end position="207"/>
    </location>
</feature>
<accession>U5MQB9</accession>